<dbReference type="InterPro" id="IPR037523">
    <property type="entry name" value="VOC_core"/>
</dbReference>
<dbReference type="AlphaFoldDB" id="A0AAQ1G510"/>
<dbReference type="RefSeq" id="WP_235005712.1">
    <property type="nucleotide sequence ID" value="NZ_FNVE01000001.1"/>
</dbReference>
<name>A0AAQ1G510_9GAMM</name>
<protein>
    <recommendedName>
        <fullName evidence="1">VOC domain-containing protein</fullName>
    </recommendedName>
</protein>
<organism evidence="2 3">
    <name type="scientific">Halopseudomonas aestusnigri</name>
    <dbReference type="NCBI Taxonomy" id="857252"/>
    <lineage>
        <taxon>Bacteria</taxon>
        <taxon>Pseudomonadati</taxon>
        <taxon>Pseudomonadota</taxon>
        <taxon>Gammaproteobacteria</taxon>
        <taxon>Pseudomonadales</taxon>
        <taxon>Pseudomonadaceae</taxon>
        <taxon>Halopseudomonas</taxon>
    </lineage>
</organism>
<evidence type="ECO:0000313" key="2">
    <source>
        <dbReference type="EMBL" id="SEF71956.1"/>
    </source>
</evidence>
<feature type="domain" description="VOC" evidence="1">
    <location>
        <begin position="1"/>
        <end position="39"/>
    </location>
</feature>
<dbReference type="Pfam" id="PF00903">
    <property type="entry name" value="Glyoxalase"/>
    <property type="match status" value="1"/>
</dbReference>
<keyword evidence="3" id="KW-1185">Reference proteome</keyword>
<dbReference type="Gene3D" id="3.10.180.10">
    <property type="entry name" value="2,3-Dihydroxybiphenyl 1,2-Dioxygenase, domain 1"/>
    <property type="match status" value="1"/>
</dbReference>
<proteinExistence type="predicted"/>
<dbReference type="PROSITE" id="PS51819">
    <property type="entry name" value="VOC"/>
    <property type="match status" value="1"/>
</dbReference>
<accession>A0AAQ1G510</accession>
<dbReference type="EMBL" id="FNVE01000001">
    <property type="protein sequence ID" value="SEF71956.1"/>
    <property type="molecule type" value="Genomic_DNA"/>
</dbReference>
<sequence length="46" mass="5094">MQAVAAGGTLVKTPHDIFWGGYAGYFADPHGHRWDLVWNPQLLPDS</sequence>
<dbReference type="InterPro" id="IPR029068">
    <property type="entry name" value="Glyas_Bleomycin-R_OHBP_Dase"/>
</dbReference>
<dbReference type="InterPro" id="IPR004360">
    <property type="entry name" value="Glyas_Fos-R_dOase_dom"/>
</dbReference>
<comment type="caution">
    <text evidence="2">The sequence shown here is derived from an EMBL/GenBank/DDBJ whole genome shotgun (WGS) entry which is preliminary data.</text>
</comment>
<gene>
    <name evidence="2" type="ORF">SAMN05216586_101764</name>
</gene>
<evidence type="ECO:0000313" key="3">
    <source>
        <dbReference type="Proteomes" id="UP000243518"/>
    </source>
</evidence>
<dbReference type="SUPFAM" id="SSF54593">
    <property type="entry name" value="Glyoxalase/Bleomycin resistance protein/Dihydroxybiphenyl dioxygenase"/>
    <property type="match status" value="1"/>
</dbReference>
<reference evidence="2 3" key="1">
    <citation type="submission" date="2016-10" db="EMBL/GenBank/DDBJ databases">
        <authorList>
            <person name="Varghese N."/>
            <person name="Submissions S."/>
        </authorList>
    </citation>
    <scope>NUCLEOTIDE SEQUENCE [LARGE SCALE GENOMIC DNA]</scope>
    <source>
        <strain evidence="2 3">CECT 8317</strain>
    </source>
</reference>
<dbReference type="Proteomes" id="UP000243518">
    <property type="component" value="Unassembled WGS sequence"/>
</dbReference>
<evidence type="ECO:0000259" key="1">
    <source>
        <dbReference type="PROSITE" id="PS51819"/>
    </source>
</evidence>